<feature type="compositionally biased region" description="Gly residues" evidence="1">
    <location>
        <begin position="260"/>
        <end position="276"/>
    </location>
</feature>
<sequence>MSGGFYERLSAISSDPSSPDSMTELVVAALGSFGRYYICWKTQSGEYRQESSGLPAPLQEWLFPSEEGQQRTRDFATLQVVLGHGDDFFAADRDGKIERKAASSSAASTPDRTASPQPNNDRQYLSPSPMSNRPLDRAARRRSRTMSLIGPPASSFRLSQAVSPISEFPGDPSRGGHGARGSSISMSSIGAGQRLSGSGVKAVARPLAVARTNADWRTRPRTIALGEEQLRIPEGGLRAREQVPLRARGASSPPQPPLGMGRGEVGGGGGGSGGGGAACCQCGCHATAQTSSSSAAAAMQTTTGVREQRPSYATASVQAKVEPADPPPPPPPRPQYVDTAVQTDPPPRVRRSPSSSSRKRHSVTSSYSDTGTFPSSNYSSYLSSTSSRRSSAAATDITTPSTYEGGAPSGNPVLMGKMQDYFRSTGYQLGDALRPTQYGVGYGVGYGGIETGWFSAW</sequence>
<dbReference type="EMBL" id="VCHE01000003">
    <property type="protein sequence ID" value="KAB2580579.1"/>
    <property type="molecule type" value="Genomic_DNA"/>
</dbReference>
<feature type="compositionally biased region" description="Polar residues" evidence="1">
    <location>
        <begin position="102"/>
        <end position="131"/>
    </location>
</feature>
<organism evidence="2 3">
    <name type="scientific">Lasiodiplodia theobromae</name>
    <dbReference type="NCBI Taxonomy" id="45133"/>
    <lineage>
        <taxon>Eukaryota</taxon>
        <taxon>Fungi</taxon>
        <taxon>Dikarya</taxon>
        <taxon>Ascomycota</taxon>
        <taxon>Pezizomycotina</taxon>
        <taxon>Dothideomycetes</taxon>
        <taxon>Dothideomycetes incertae sedis</taxon>
        <taxon>Botryosphaeriales</taxon>
        <taxon>Botryosphaeriaceae</taxon>
        <taxon>Lasiodiplodia</taxon>
    </lineage>
</organism>
<evidence type="ECO:0000256" key="1">
    <source>
        <dbReference type="SAM" id="MobiDB-lite"/>
    </source>
</evidence>
<accession>A0A5N5DRJ4</accession>
<gene>
    <name evidence="2" type="ORF">DBV05_g755</name>
</gene>
<feature type="region of interest" description="Disordered" evidence="1">
    <location>
        <begin position="299"/>
        <end position="411"/>
    </location>
</feature>
<protein>
    <submittedName>
        <fullName evidence="2">Uncharacterized protein</fullName>
    </submittedName>
</protein>
<feature type="compositionally biased region" description="Polar residues" evidence="1">
    <location>
        <begin position="392"/>
        <end position="402"/>
    </location>
</feature>
<proteinExistence type="predicted"/>
<feature type="region of interest" description="Disordered" evidence="1">
    <location>
        <begin position="245"/>
        <end position="276"/>
    </location>
</feature>
<feature type="region of interest" description="Disordered" evidence="1">
    <location>
        <begin position="99"/>
        <end position="194"/>
    </location>
</feature>
<dbReference type="OrthoDB" id="4120989at2759"/>
<feature type="compositionally biased region" description="Low complexity" evidence="1">
    <location>
        <begin position="375"/>
        <end position="391"/>
    </location>
</feature>
<feature type="compositionally biased region" description="Pro residues" evidence="1">
    <location>
        <begin position="324"/>
        <end position="334"/>
    </location>
</feature>
<dbReference type="Proteomes" id="UP000325902">
    <property type="component" value="Unassembled WGS sequence"/>
</dbReference>
<evidence type="ECO:0000313" key="3">
    <source>
        <dbReference type="Proteomes" id="UP000325902"/>
    </source>
</evidence>
<feature type="compositionally biased region" description="Low complexity" evidence="1">
    <location>
        <begin position="180"/>
        <end position="192"/>
    </location>
</feature>
<reference evidence="2 3" key="1">
    <citation type="journal article" date="2019" name="Sci. Rep.">
        <title>A multi-omics analysis of the grapevine pathogen Lasiodiplodia theobromae reveals that temperature affects the expression of virulence- and pathogenicity-related genes.</title>
        <authorList>
            <person name="Felix C."/>
            <person name="Meneses R."/>
            <person name="Goncalves M.F.M."/>
            <person name="Tilleman L."/>
            <person name="Duarte A.S."/>
            <person name="Jorrin-Novo J.V."/>
            <person name="Van de Peer Y."/>
            <person name="Deforce D."/>
            <person name="Van Nieuwerburgh F."/>
            <person name="Esteves A.C."/>
            <person name="Alves A."/>
        </authorList>
    </citation>
    <scope>NUCLEOTIDE SEQUENCE [LARGE SCALE GENOMIC DNA]</scope>
    <source>
        <strain evidence="2 3">LA-SOL3</strain>
    </source>
</reference>
<keyword evidence="3" id="KW-1185">Reference proteome</keyword>
<evidence type="ECO:0000313" key="2">
    <source>
        <dbReference type="EMBL" id="KAB2580579.1"/>
    </source>
</evidence>
<comment type="caution">
    <text evidence="2">The sequence shown here is derived from an EMBL/GenBank/DDBJ whole genome shotgun (WGS) entry which is preliminary data.</text>
</comment>
<dbReference type="AlphaFoldDB" id="A0A5N5DRJ4"/>
<name>A0A5N5DRJ4_9PEZI</name>